<protein>
    <recommendedName>
        <fullName evidence="4">Wbp11/ELF5/Saf1 N-terminal domain-containing protein</fullName>
    </recommendedName>
</protein>
<evidence type="ECO:0000313" key="6">
    <source>
        <dbReference type="Proteomes" id="UP000625711"/>
    </source>
</evidence>
<keyword evidence="6" id="KW-1185">Reference proteome</keyword>
<dbReference type="AlphaFoldDB" id="A0A834HY80"/>
<dbReference type="OrthoDB" id="10067323at2759"/>
<reference evidence="5" key="1">
    <citation type="submission" date="2020-08" db="EMBL/GenBank/DDBJ databases">
        <title>Genome sequencing and assembly of the red palm weevil Rhynchophorus ferrugineus.</title>
        <authorList>
            <person name="Dias G.B."/>
            <person name="Bergman C.M."/>
            <person name="Manee M."/>
        </authorList>
    </citation>
    <scope>NUCLEOTIDE SEQUENCE</scope>
    <source>
        <strain evidence="5">AA-2017</strain>
        <tissue evidence="5">Whole larva</tissue>
    </source>
</reference>
<feature type="compositionally biased region" description="Basic and acidic residues" evidence="3">
    <location>
        <begin position="20"/>
        <end position="31"/>
    </location>
</feature>
<dbReference type="InterPro" id="IPR019007">
    <property type="entry name" value="Wbp11/ELF5/Saf1_N"/>
</dbReference>
<comment type="caution">
    <text evidence="5">The sequence shown here is derived from an EMBL/GenBank/DDBJ whole genome shotgun (WGS) entry which is preliminary data.</text>
</comment>
<dbReference type="Proteomes" id="UP000625711">
    <property type="component" value="Unassembled WGS sequence"/>
</dbReference>
<sequence length="472" mass="52624">MGRRSINTTKSGKYMNPTDQARKEARKQELKKNKKQRQMVRAAVLKGKDPQQILEEMEKIDQMEFNVNQPSPLNEKVLKDKRKKLRDTLDRVLGMYYKDDPEKWSDLRKRQSEYEQRRSKLVAFYDSVKSAQSVTVDEIPLPQLPQQNITNTIPLPITERKPEVAIYSIATALKLQALGQPVREPPGCPPGIPPEINDDGEVIDISTRYRMEEEKSVDESMSEEIEGSSQVNSNSPVVKPTSLQQKMVALSGQNVDEFMKEMETVQKKLDQHKDEEQPKVASNIEPLLPPGTSEPIPVLPTLPTNPPPTVPPPMLFTGSGIRLPPGPPPGRPLMPPGPPPGLPPRLPLGIPGAGPRLIRIPAPPLVTGPQSMAQPKSNVLSAAPQLINRNESTKQGATISAKPQIRNLSADVTRFVPSALRIKREEKKNKPVTSLVRELKQKEINLNNALAAGQHTKDDAYKQFMQEMESLM</sequence>
<evidence type="ECO:0000256" key="3">
    <source>
        <dbReference type="SAM" id="MobiDB-lite"/>
    </source>
</evidence>
<feature type="region of interest" description="Disordered" evidence="3">
    <location>
        <begin position="1"/>
        <end position="41"/>
    </location>
</feature>
<evidence type="ECO:0000313" key="5">
    <source>
        <dbReference type="EMBL" id="KAF7268972.1"/>
    </source>
</evidence>
<dbReference type="PANTHER" id="PTHR13361">
    <property type="entry name" value="WW DOMAIN-BINDING PROTEIN 11"/>
    <property type="match status" value="1"/>
</dbReference>
<name>A0A834HY80_RHYFE</name>
<dbReference type="PANTHER" id="PTHR13361:SF1">
    <property type="entry name" value="WW DOMAIN-BINDING PROTEIN 11"/>
    <property type="match status" value="1"/>
</dbReference>
<accession>A0A834HY80</accession>
<feature type="compositionally biased region" description="Polar residues" evidence="3">
    <location>
        <begin position="1"/>
        <end position="11"/>
    </location>
</feature>
<comment type="subcellular location">
    <subcellularLocation>
        <location evidence="1">Nucleus</location>
    </subcellularLocation>
</comment>
<feature type="region of interest" description="Disordered" evidence="3">
    <location>
        <begin position="214"/>
        <end position="238"/>
    </location>
</feature>
<dbReference type="GO" id="GO:0005681">
    <property type="term" value="C:spliceosomal complex"/>
    <property type="evidence" value="ECO:0007669"/>
    <property type="project" value="TreeGrafter"/>
</dbReference>
<evidence type="ECO:0000256" key="1">
    <source>
        <dbReference type="ARBA" id="ARBA00004123"/>
    </source>
</evidence>
<organism evidence="5 6">
    <name type="scientific">Rhynchophorus ferrugineus</name>
    <name type="common">Red palm weevil</name>
    <name type="synonym">Curculio ferrugineus</name>
    <dbReference type="NCBI Taxonomy" id="354439"/>
    <lineage>
        <taxon>Eukaryota</taxon>
        <taxon>Metazoa</taxon>
        <taxon>Ecdysozoa</taxon>
        <taxon>Arthropoda</taxon>
        <taxon>Hexapoda</taxon>
        <taxon>Insecta</taxon>
        <taxon>Pterygota</taxon>
        <taxon>Neoptera</taxon>
        <taxon>Endopterygota</taxon>
        <taxon>Coleoptera</taxon>
        <taxon>Polyphaga</taxon>
        <taxon>Cucujiformia</taxon>
        <taxon>Curculionidae</taxon>
        <taxon>Dryophthorinae</taxon>
        <taxon>Rhynchophorus</taxon>
    </lineage>
</organism>
<feature type="domain" description="Wbp11/ELF5/Saf1 N-terminal" evidence="4">
    <location>
        <begin position="12"/>
        <end position="92"/>
    </location>
</feature>
<gene>
    <name evidence="5" type="ORF">GWI33_017956</name>
</gene>
<dbReference type="Pfam" id="PF09429">
    <property type="entry name" value="Wbp11"/>
    <property type="match status" value="1"/>
</dbReference>
<feature type="compositionally biased region" description="Polar residues" evidence="3">
    <location>
        <begin position="227"/>
        <end position="238"/>
    </location>
</feature>
<feature type="region of interest" description="Disordered" evidence="3">
    <location>
        <begin position="271"/>
        <end position="292"/>
    </location>
</feature>
<keyword evidence="2" id="KW-0539">Nucleus</keyword>
<evidence type="ECO:0000256" key="2">
    <source>
        <dbReference type="ARBA" id="ARBA00023242"/>
    </source>
</evidence>
<proteinExistence type="predicted"/>
<dbReference type="EMBL" id="JAACXV010014285">
    <property type="protein sequence ID" value="KAF7268972.1"/>
    <property type="molecule type" value="Genomic_DNA"/>
</dbReference>
<dbReference type="GO" id="GO:0006396">
    <property type="term" value="P:RNA processing"/>
    <property type="evidence" value="ECO:0007669"/>
    <property type="project" value="InterPro"/>
</dbReference>
<evidence type="ECO:0000259" key="4">
    <source>
        <dbReference type="Pfam" id="PF09429"/>
    </source>
</evidence>